<dbReference type="AlphaFoldDB" id="A0A3N0V9W9"/>
<gene>
    <name evidence="2" type="ORF">ED208_10640</name>
</gene>
<keyword evidence="3" id="KW-1185">Reference proteome</keyword>
<name>A0A3N0V9W9_9GAMM</name>
<dbReference type="SUPFAM" id="SSF63825">
    <property type="entry name" value="YWTD domain"/>
    <property type="match status" value="1"/>
</dbReference>
<organism evidence="2 3">
    <name type="scientific">Stagnimonas aquatica</name>
    <dbReference type="NCBI Taxonomy" id="2689987"/>
    <lineage>
        <taxon>Bacteria</taxon>
        <taxon>Pseudomonadati</taxon>
        <taxon>Pseudomonadota</taxon>
        <taxon>Gammaproteobacteria</taxon>
        <taxon>Nevskiales</taxon>
        <taxon>Nevskiaceae</taxon>
        <taxon>Stagnimonas</taxon>
    </lineage>
</organism>
<dbReference type="RefSeq" id="WP_123211874.1">
    <property type="nucleotide sequence ID" value="NZ_RJVO01000004.1"/>
</dbReference>
<comment type="caution">
    <text evidence="2">The sequence shown here is derived from an EMBL/GenBank/DDBJ whole genome shotgun (WGS) entry which is preliminary data.</text>
</comment>
<evidence type="ECO:0000313" key="3">
    <source>
        <dbReference type="Proteomes" id="UP000282106"/>
    </source>
</evidence>
<dbReference type="InterPro" id="IPR025507">
    <property type="entry name" value="DUF4394"/>
</dbReference>
<reference evidence="2 3" key="1">
    <citation type="submission" date="2018-10" db="EMBL/GenBank/DDBJ databases">
        <authorList>
            <person name="Chen W.-M."/>
        </authorList>
    </citation>
    <scope>NUCLEOTIDE SEQUENCE [LARGE SCALE GENOMIC DNA]</scope>
    <source>
        <strain evidence="2 3">THS-13</strain>
    </source>
</reference>
<dbReference type="Pfam" id="PF14339">
    <property type="entry name" value="DUF4394"/>
    <property type="match status" value="1"/>
</dbReference>
<dbReference type="Proteomes" id="UP000282106">
    <property type="component" value="Unassembled WGS sequence"/>
</dbReference>
<sequence>MTVSHRSLVSRSVLLILVSLWLSGCESERKIYALTQTGKILGFDSSAPDKIDSEVSVSGLSSGESLVQIAYRPATGGYYCLTSEERLCTLDPQSGNVSLVGTVAFSSTALPNAAIDFNPVVDRLRVVANTDNLRVNPADGSLLATDTDLAYDEDDANDGRSPQLAAIAYDHNDSGAASTTLYGLDVVTQSLVRIGSEGGSPESPNGGKLFTIAKTSVAFTANAALDIEPGGDTAYAVLGANGVGAALYRLNLSDGNADLVGSIDDGDRTIISLAVAPEEKTDRNTN</sequence>
<dbReference type="PROSITE" id="PS51257">
    <property type="entry name" value="PROKAR_LIPOPROTEIN"/>
    <property type="match status" value="1"/>
</dbReference>
<evidence type="ECO:0000313" key="2">
    <source>
        <dbReference type="EMBL" id="ROH89577.1"/>
    </source>
</evidence>
<feature type="domain" description="DUF4394" evidence="1">
    <location>
        <begin position="41"/>
        <end position="274"/>
    </location>
</feature>
<dbReference type="InParanoid" id="A0A3N0V9W9"/>
<protein>
    <submittedName>
        <fullName evidence="2">DUF4394 domain-containing protein</fullName>
    </submittedName>
</protein>
<evidence type="ECO:0000259" key="1">
    <source>
        <dbReference type="Pfam" id="PF14339"/>
    </source>
</evidence>
<dbReference type="EMBL" id="RJVO01000004">
    <property type="protein sequence ID" value="ROH89577.1"/>
    <property type="molecule type" value="Genomic_DNA"/>
</dbReference>
<accession>A0A3N0V9W9</accession>
<proteinExistence type="predicted"/>